<feature type="domain" description="Aminotransferase class I/classII large" evidence="10">
    <location>
        <begin position="24"/>
        <end position="345"/>
    </location>
</feature>
<dbReference type="Gene3D" id="3.90.1150.10">
    <property type="entry name" value="Aspartate Aminotransferase, domain 1"/>
    <property type="match status" value="1"/>
</dbReference>
<dbReference type="InterPro" id="IPR050106">
    <property type="entry name" value="HistidinolP_aminotransfase"/>
</dbReference>
<dbReference type="InterPro" id="IPR004839">
    <property type="entry name" value="Aminotransferase_I/II_large"/>
</dbReference>
<dbReference type="InterPro" id="IPR015424">
    <property type="entry name" value="PyrdxlP-dep_Trfase"/>
</dbReference>
<proteinExistence type="inferred from homology"/>
<dbReference type="RefSeq" id="WP_149112771.1">
    <property type="nucleotide sequence ID" value="NZ_CP042425.1"/>
</dbReference>
<keyword evidence="3 9" id="KW-0032">Aminotransferase</keyword>
<evidence type="ECO:0000259" key="10">
    <source>
        <dbReference type="Pfam" id="PF00155"/>
    </source>
</evidence>
<evidence type="ECO:0000256" key="3">
    <source>
        <dbReference type="ARBA" id="ARBA00022576"/>
    </source>
</evidence>
<dbReference type="EC" id="2.6.1.-" evidence="9"/>
<keyword evidence="12" id="KW-1185">Reference proteome</keyword>
<gene>
    <name evidence="11" type="ORF">PX52LOC_05264</name>
</gene>
<organism evidence="11 12">
    <name type="scientific">Limnoglobus roseus</name>
    <dbReference type="NCBI Taxonomy" id="2598579"/>
    <lineage>
        <taxon>Bacteria</taxon>
        <taxon>Pseudomonadati</taxon>
        <taxon>Planctomycetota</taxon>
        <taxon>Planctomycetia</taxon>
        <taxon>Gemmatales</taxon>
        <taxon>Gemmataceae</taxon>
        <taxon>Limnoglobus</taxon>
    </lineage>
</organism>
<dbReference type="KEGG" id="lrs:PX52LOC_05264"/>
<comment type="catalytic activity">
    <reaction evidence="8">
        <text>L-histidinol phosphate + 2-oxoglutarate = 3-(imidazol-4-yl)-2-oxopropyl phosphate + L-glutamate</text>
        <dbReference type="Rhea" id="RHEA:23744"/>
        <dbReference type="ChEBI" id="CHEBI:16810"/>
        <dbReference type="ChEBI" id="CHEBI:29985"/>
        <dbReference type="ChEBI" id="CHEBI:57766"/>
        <dbReference type="ChEBI" id="CHEBI:57980"/>
        <dbReference type="EC" id="2.6.1.9"/>
    </reaction>
</comment>
<dbReference type="GO" id="GO:0030170">
    <property type="term" value="F:pyridoxal phosphate binding"/>
    <property type="evidence" value="ECO:0007669"/>
    <property type="project" value="InterPro"/>
</dbReference>
<dbReference type="PROSITE" id="PS00105">
    <property type="entry name" value="AA_TRANSFER_CLASS_1"/>
    <property type="match status" value="1"/>
</dbReference>
<dbReference type="GO" id="GO:0000105">
    <property type="term" value="P:L-histidine biosynthetic process"/>
    <property type="evidence" value="ECO:0007669"/>
    <property type="project" value="UniProtKB-KW"/>
</dbReference>
<evidence type="ECO:0000256" key="6">
    <source>
        <dbReference type="ARBA" id="ARBA00022898"/>
    </source>
</evidence>
<keyword evidence="4" id="KW-0028">Amino-acid biosynthesis</keyword>
<dbReference type="Pfam" id="PF00155">
    <property type="entry name" value="Aminotran_1_2"/>
    <property type="match status" value="1"/>
</dbReference>
<evidence type="ECO:0000256" key="1">
    <source>
        <dbReference type="ARBA" id="ARBA00005011"/>
    </source>
</evidence>
<evidence type="ECO:0000256" key="2">
    <source>
        <dbReference type="ARBA" id="ARBA00007970"/>
    </source>
</evidence>
<protein>
    <recommendedName>
        <fullName evidence="9">Aminotransferase</fullName>
        <ecNumber evidence="9">2.6.1.-</ecNumber>
    </recommendedName>
</protein>
<evidence type="ECO:0000256" key="8">
    <source>
        <dbReference type="ARBA" id="ARBA00047481"/>
    </source>
</evidence>
<evidence type="ECO:0000256" key="7">
    <source>
        <dbReference type="ARBA" id="ARBA00023102"/>
    </source>
</evidence>
<comment type="similarity">
    <text evidence="9">Belongs to the class-I pyridoxal-phosphate-dependent aminotransferase family.</text>
</comment>
<dbReference type="SUPFAM" id="SSF53383">
    <property type="entry name" value="PLP-dependent transferases"/>
    <property type="match status" value="1"/>
</dbReference>
<name>A0A5C1AMW2_9BACT</name>
<evidence type="ECO:0000256" key="5">
    <source>
        <dbReference type="ARBA" id="ARBA00022679"/>
    </source>
</evidence>
<keyword evidence="5 9" id="KW-0808">Transferase</keyword>
<evidence type="ECO:0000256" key="4">
    <source>
        <dbReference type="ARBA" id="ARBA00022605"/>
    </source>
</evidence>
<dbReference type="Proteomes" id="UP000324974">
    <property type="component" value="Chromosome"/>
</dbReference>
<evidence type="ECO:0000256" key="9">
    <source>
        <dbReference type="RuleBase" id="RU000481"/>
    </source>
</evidence>
<comment type="pathway">
    <text evidence="1">Amino-acid biosynthesis; L-histidine biosynthesis; L-histidine from 5-phospho-alpha-D-ribose 1-diphosphate: step 7/9.</text>
</comment>
<reference evidence="12" key="1">
    <citation type="submission" date="2019-08" db="EMBL/GenBank/DDBJ databases">
        <title>Limnoglobus roseus gen. nov., sp. nov., a novel freshwater planctomycete with a giant genome from the family Gemmataceae.</title>
        <authorList>
            <person name="Kulichevskaya I.S."/>
            <person name="Naumoff D.G."/>
            <person name="Miroshnikov K."/>
            <person name="Ivanova A."/>
            <person name="Philippov D.A."/>
            <person name="Hakobyan A."/>
            <person name="Rijpstra I.C."/>
            <person name="Sinninghe Damste J.S."/>
            <person name="Liesack W."/>
            <person name="Dedysh S.N."/>
        </authorList>
    </citation>
    <scope>NUCLEOTIDE SEQUENCE [LARGE SCALE GENOMIC DNA]</scope>
    <source>
        <strain evidence="12">PX52</strain>
    </source>
</reference>
<dbReference type="InterPro" id="IPR015421">
    <property type="entry name" value="PyrdxlP-dep_Trfase_major"/>
</dbReference>
<dbReference type="PANTHER" id="PTHR43643">
    <property type="entry name" value="HISTIDINOL-PHOSPHATE AMINOTRANSFERASE 2"/>
    <property type="match status" value="1"/>
</dbReference>
<dbReference type="InterPro" id="IPR004838">
    <property type="entry name" value="NHTrfase_class1_PyrdxlP-BS"/>
</dbReference>
<keyword evidence="6" id="KW-0663">Pyridoxal phosphate</keyword>
<dbReference type="PANTHER" id="PTHR43643:SF6">
    <property type="entry name" value="HISTIDINOL-PHOSPHATE AMINOTRANSFERASE"/>
    <property type="match status" value="1"/>
</dbReference>
<evidence type="ECO:0000313" key="12">
    <source>
        <dbReference type="Proteomes" id="UP000324974"/>
    </source>
</evidence>
<dbReference type="OrthoDB" id="9813612at2"/>
<dbReference type="Gene3D" id="3.40.640.10">
    <property type="entry name" value="Type I PLP-dependent aspartate aminotransferase-like (Major domain)"/>
    <property type="match status" value="1"/>
</dbReference>
<dbReference type="InterPro" id="IPR015422">
    <property type="entry name" value="PyrdxlP-dep_Trfase_small"/>
</dbReference>
<sequence length="353" mass="39406">MIPEAIHGGIDPGEIASYGFRREQVIDFSANVNPFGPSPAVRDAVRNAALDQYPDRHCRELRKELARRRNVSEDEILVGNGSTELLWLLAVAHLRTTDRVVILGPTFGESEHAARQRGAEVTVCRATPETDFRPPVEAFADAIERHRPRFAVVTSPNNPTGRSVEPDCVASLARRYPATLFVLDEAYVDCLRVVPTDNPERSNNLLHLRSLTKAHALAGLRLGYVFGIESEITPLRRVQPPWSVNAPAQAAGIAALRDDEYQRQTLARWWRACDSLRQQLRAEGFHPLDSSVPFFLVPVANAPQARHRLLKHGLLVRDCTSFGLPRFIRISSRAEADNTRLVRALAACRQEIV</sequence>
<comment type="cofactor">
    <cofactor evidence="9">
        <name>pyridoxal 5'-phosphate</name>
        <dbReference type="ChEBI" id="CHEBI:597326"/>
    </cofactor>
</comment>
<dbReference type="AlphaFoldDB" id="A0A5C1AMW2"/>
<evidence type="ECO:0000313" key="11">
    <source>
        <dbReference type="EMBL" id="QEL18248.1"/>
    </source>
</evidence>
<comment type="similarity">
    <text evidence="2">Belongs to the class-II pyridoxal-phosphate-dependent aminotransferase family. Histidinol-phosphate aminotransferase subfamily.</text>
</comment>
<dbReference type="EMBL" id="CP042425">
    <property type="protein sequence ID" value="QEL18248.1"/>
    <property type="molecule type" value="Genomic_DNA"/>
</dbReference>
<dbReference type="GO" id="GO:0004400">
    <property type="term" value="F:histidinol-phosphate transaminase activity"/>
    <property type="evidence" value="ECO:0007669"/>
    <property type="project" value="UniProtKB-EC"/>
</dbReference>
<dbReference type="CDD" id="cd00609">
    <property type="entry name" value="AAT_like"/>
    <property type="match status" value="1"/>
</dbReference>
<accession>A0A5C1AMW2</accession>
<keyword evidence="7" id="KW-0368">Histidine biosynthesis</keyword>